<dbReference type="NCBIfam" id="TIGR03871">
    <property type="entry name" value="ABC_peri_MoxJ_2"/>
    <property type="match status" value="1"/>
</dbReference>
<evidence type="ECO:0000313" key="5">
    <source>
        <dbReference type="Proteomes" id="UP001181622"/>
    </source>
</evidence>
<feature type="chain" id="PRO_5045370867" evidence="2">
    <location>
        <begin position="34"/>
        <end position="285"/>
    </location>
</feature>
<proteinExistence type="predicted"/>
<dbReference type="SUPFAM" id="SSF53850">
    <property type="entry name" value="Periplasmic binding protein-like II"/>
    <property type="match status" value="1"/>
</dbReference>
<dbReference type="EMBL" id="JADBEO010000033">
    <property type="protein sequence ID" value="MDR4307836.1"/>
    <property type="molecule type" value="Genomic_DNA"/>
</dbReference>
<keyword evidence="1 2" id="KW-0732">Signal</keyword>
<sequence>MTTTVLRRPAVACALLAGAAILFSALGAAPAAAQTSDLVNRATLRVCADPADMPLSNEKGEGFENKIAELLAKDLGVPLAYTWFPDATGFYRMTLGIKRCDVKLGVVQGADPFLNTNAFMRSTSILMVKKGGPLEGVDSLSDEKLKDKKIGVVAGTPAASYVLKYGLMGKAKPYNLTVDRRYESPVEDMIKDIQSGAIDAGIFWGPIGGYFAKQAGDIATTALLKEKGGPPLIYRFTFGVRPGEENWKHRLNEFITKNQGEINKILRAYNVPLVDEQDKPIEVAQ</sequence>
<dbReference type="PANTHER" id="PTHR35936">
    <property type="entry name" value="MEMBRANE-BOUND LYTIC MUREIN TRANSGLYCOSYLASE F"/>
    <property type="match status" value="1"/>
</dbReference>
<dbReference type="InterPro" id="IPR022448">
    <property type="entry name" value="Quinoprotein_dehydrogenase"/>
</dbReference>
<keyword evidence="5" id="KW-1185">Reference proteome</keyword>
<name>A0ABU1DID5_9HYPH</name>
<dbReference type="Proteomes" id="UP001181622">
    <property type="component" value="Unassembled WGS sequence"/>
</dbReference>
<accession>A0ABU1DID5</accession>
<evidence type="ECO:0000259" key="3">
    <source>
        <dbReference type="SMART" id="SM00062"/>
    </source>
</evidence>
<dbReference type="RefSeq" id="WP_309393078.1">
    <property type="nucleotide sequence ID" value="NZ_JADBEO010000033.1"/>
</dbReference>
<dbReference type="PROSITE" id="PS51318">
    <property type="entry name" value="TAT"/>
    <property type="match status" value="1"/>
</dbReference>
<evidence type="ECO:0000313" key="4">
    <source>
        <dbReference type="EMBL" id="MDR4307836.1"/>
    </source>
</evidence>
<dbReference type="Gene3D" id="3.40.190.10">
    <property type="entry name" value="Periplasmic binding protein-like II"/>
    <property type="match status" value="2"/>
</dbReference>
<gene>
    <name evidence="4" type="ORF">IHQ68_14525</name>
</gene>
<organism evidence="4 5">
    <name type="scientific">Chelatococcus sambhunathii</name>
    <dbReference type="NCBI Taxonomy" id="363953"/>
    <lineage>
        <taxon>Bacteria</taxon>
        <taxon>Pseudomonadati</taxon>
        <taxon>Pseudomonadota</taxon>
        <taxon>Alphaproteobacteria</taxon>
        <taxon>Hyphomicrobiales</taxon>
        <taxon>Chelatococcaceae</taxon>
        <taxon>Chelatococcus</taxon>
    </lineage>
</organism>
<protein>
    <submittedName>
        <fullName evidence="4">Quinoprotein dehydrogenase-associated putative ABC transporter substrate-binding protein</fullName>
    </submittedName>
</protein>
<comment type="caution">
    <text evidence="4">The sequence shown here is derived from an EMBL/GenBank/DDBJ whole genome shotgun (WGS) entry which is preliminary data.</text>
</comment>
<feature type="signal peptide" evidence="2">
    <location>
        <begin position="1"/>
        <end position="33"/>
    </location>
</feature>
<feature type="domain" description="Solute-binding protein family 3/N-terminal" evidence="3">
    <location>
        <begin position="43"/>
        <end position="273"/>
    </location>
</feature>
<dbReference type="InterPro" id="IPR001638">
    <property type="entry name" value="Solute-binding_3/MltF_N"/>
</dbReference>
<evidence type="ECO:0000256" key="2">
    <source>
        <dbReference type="SAM" id="SignalP"/>
    </source>
</evidence>
<dbReference type="PANTHER" id="PTHR35936:SF17">
    <property type="entry name" value="ARGININE-BINDING EXTRACELLULAR PROTEIN ARTP"/>
    <property type="match status" value="1"/>
</dbReference>
<dbReference type="SMART" id="SM00062">
    <property type="entry name" value="PBPb"/>
    <property type="match status" value="1"/>
</dbReference>
<evidence type="ECO:0000256" key="1">
    <source>
        <dbReference type="ARBA" id="ARBA00022729"/>
    </source>
</evidence>
<reference evidence="4" key="1">
    <citation type="submission" date="2020-10" db="EMBL/GenBank/DDBJ databases">
        <authorList>
            <person name="Abbas A."/>
            <person name="Razzaq R."/>
            <person name="Waqas M."/>
            <person name="Abbas N."/>
            <person name="Nielsen T.K."/>
            <person name="Hansen L.H."/>
            <person name="Hussain S."/>
            <person name="Shahid M."/>
        </authorList>
    </citation>
    <scope>NUCLEOTIDE SEQUENCE</scope>
    <source>
        <strain evidence="4">S14</strain>
    </source>
</reference>
<dbReference type="InterPro" id="IPR006311">
    <property type="entry name" value="TAT_signal"/>
</dbReference>